<feature type="domain" description="Mannitol dehydrogenase N-terminal" evidence="3">
    <location>
        <begin position="29"/>
        <end position="262"/>
    </location>
</feature>
<dbReference type="NCBIfam" id="NF002969">
    <property type="entry name" value="PRK03643.1"/>
    <property type="match status" value="1"/>
</dbReference>
<organism evidence="5 6">
    <name type="scientific">Dinghuibacter silviterrae</name>
    <dbReference type="NCBI Taxonomy" id="1539049"/>
    <lineage>
        <taxon>Bacteria</taxon>
        <taxon>Pseudomonadati</taxon>
        <taxon>Bacteroidota</taxon>
        <taxon>Chitinophagia</taxon>
        <taxon>Chitinophagales</taxon>
        <taxon>Chitinophagaceae</taxon>
        <taxon>Dinghuibacter</taxon>
    </lineage>
</organism>
<name>A0A4R8DIP0_9BACT</name>
<dbReference type="PANTHER" id="PTHR30524">
    <property type="entry name" value="MANNITOL-1-PHOSPHATE 5-DEHYDROGENASE"/>
    <property type="match status" value="1"/>
</dbReference>
<dbReference type="OrthoDB" id="9768714at2"/>
<dbReference type="Pfam" id="PF01232">
    <property type="entry name" value="Mannitol_dh"/>
    <property type="match status" value="1"/>
</dbReference>
<dbReference type="InterPro" id="IPR013328">
    <property type="entry name" value="6PGD_dom2"/>
</dbReference>
<dbReference type="InterPro" id="IPR013131">
    <property type="entry name" value="Mannitol_DH_N"/>
</dbReference>
<dbReference type="RefSeq" id="WP_134000153.1">
    <property type="nucleotide sequence ID" value="NZ_SODV01000002.1"/>
</dbReference>
<accession>A0A4R8DIP0</accession>
<evidence type="ECO:0000256" key="2">
    <source>
        <dbReference type="ARBA" id="ARBA00023027"/>
    </source>
</evidence>
<dbReference type="Gene3D" id="3.40.50.720">
    <property type="entry name" value="NAD(P)-binding Rossmann-like Domain"/>
    <property type="match status" value="1"/>
</dbReference>
<dbReference type="Pfam" id="PF08125">
    <property type="entry name" value="Mannitol_dh_C"/>
    <property type="match status" value="1"/>
</dbReference>
<evidence type="ECO:0000259" key="4">
    <source>
        <dbReference type="Pfam" id="PF08125"/>
    </source>
</evidence>
<dbReference type="InterPro" id="IPR013118">
    <property type="entry name" value="Mannitol_DH_C"/>
</dbReference>
<reference evidence="5 6" key="1">
    <citation type="submission" date="2019-03" db="EMBL/GenBank/DDBJ databases">
        <title>Genomic Encyclopedia of Type Strains, Phase IV (KMG-IV): sequencing the most valuable type-strain genomes for metagenomic binning, comparative biology and taxonomic classification.</title>
        <authorList>
            <person name="Goeker M."/>
        </authorList>
    </citation>
    <scope>NUCLEOTIDE SEQUENCE [LARGE SCALE GENOMIC DNA]</scope>
    <source>
        <strain evidence="5 6">DSM 100059</strain>
    </source>
</reference>
<dbReference type="InterPro" id="IPR036291">
    <property type="entry name" value="NAD(P)-bd_dom_sf"/>
</dbReference>
<dbReference type="SUPFAM" id="SSF48179">
    <property type="entry name" value="6-phosphogluconate dehydrogenase C-terminal domain-like"/>
    <property type="match status" value="1"/>
</dbReference>
<evidence type="ECO:0000256" key="1">
    <source>
        <dbReference type="ARBA" id="ARBA00023002"/>
    </source>
</evidence>
<evidence type="ECO:0000313" key="5">
    <source>
        <dbReference type="EMBL" id="TDW97613.1"/>
    </source>
</evidence>
<comment type="caution">
    <text evidence="5">The sequence shown here is derived from an EMBL/GenBank/DDBJ whole genome shotgun (WGS) entry which is preliminary data.</text>
</comment>
<dbReference type="InterPro" id="IPR008927">
    <property type="entry name" value="6-PGluconate_DH-like_C_sf"/>
</dbReference>
<evidence type="ECO:0000259" key="3">
    <source>
        <dbReference type="Pfam" id="PF01232"/>
    </source>
</evidence>
<feature type="domain" description="Mannitol dehydrogenase C-terminal" evidence="4">
    <location>
        <begin position="286"/>
        <end position="481"/>
    </location>
</feature>
<dbReference type="GO" id="GO:0019592">
    <property type="term" value="P:mannitol catabolic process"/>
    <property type="evidence" value="ECO:0007669"/>
    <property type="project" value="TreeGrafter"/>
</dbReference>
<proteinExistence type="predicted"/>
<dbReference type="SUPFAM" id="SSF51735">
    <property type="entry name" value="NAD(P)-binding Rossmann-fold domains"/>
    <property type="match status" value="1"/>
</dbReference>
<dbReference type="EMBL" id="SODV01000002">
    <property type="protein sequence ID" value="TDW97613.1"/>
    <property type="molecule type" value="Genomic_DNA"/>
</dbReference>
<keyword evidence="6" id="KW-1185">Reference proteome</keyword>
<dbReference type="GO" id="GO:0005829">
    <property type="term" value="C:cytosol"/>
    <property type="evidence" value="ECO:0007669"/>
    <property type="project" value="TreeGrafter"/>
</dbReference>
<gene>
    <name evidence="5" type="ORF">EDB95_5464</name>
</gene>
<protein>
    <submittedName>
        <fullName evidence="5">Tagaturonate reductase</fullName>
    </submittedName>
</protein>
<keyword evidence="2" id="KW-0520">NAD</keyword>
<keyword evidence="1" id="KW-0560">Oxidoreductase</keyword>
<dbReference type="PANTHER" id="PTHR30524:SF0">
    <property type="entry name" value="ALTRONATE OXIDOREDUCTASE-RELATED"/>
    <property type="match status" value="1"/>
</dbReference>
<sequence>MKLSINELAQIPDEGVVKPKAENLSLPETVLQFGTGVLLRGLPDYFIDKANRQGLFHGRIVVVKSTSGGDAGAFDRQNSLYTLCIRGIEHGHKVFENRISSAISRVLSAADAWDDVLELARKNGIRIIISNTTEVGIQAVEEDIHAEPPASFPGKLLAFLYTRYESCKGSADGGLVIIPTELISDNGKKLKRIVIDLARFNKLPEAFLEWLDRYNSFCSSLVDRIVPGRPDAIMLDQIQKYLGYEDDLLLVCESYRLWAIEGDEDILGPVLSFAKADPGVVIAPSIEVFKELKLRLLNGTHTLSCGLAFLSGFDTVRDTMEDEAFEEFMETLALGEIAHAIPIALPDGAAHDFGQKVLDRFRNPYLEHRWINITLQYSSKMKLRVIPVLRQHYVNKGSVPPAMTKGFAAHILFMRPDKVEGGKYSGSSRGLHYPIQDDNAAVYAAHWQSADPVRSILGDVSLWDTDLTQLNGFADAVAKELFILKEKGGL</sequence>
<dbReference type="Proteomes" id="UP000294498">
    <property type="component" value="Unassembled WGS sequence"/>
</dbReference>
<dbReference type="Gene3D" id="1.10.1040.10">
    <property type="entry name" value="N-(1-d-carboxylethyl)-l-norvaline Dehydrogenase, domain 2"/>
    <property type="match status" value="1"/>
</dbReference>
<evidence type="ECO:0000313" key="6">
    <source>
        <dbReference type="Proteomes" id="UP000294498"/>
    </source>
</evidence>
<dbReference type="GO" id="GO:0008926">
    <property type="term" value="F:mannitol-1-phosphate 5-dehydrogenase activity"/>
    <property type="evidence" value="ECO:0007669"/>
    <property type="project" value="TreeGrafter"/>
</dbReference>
<dbReference type="AlphaFoldDB" id="A0A4R8DIP0"/>